<organism evidence="2 3">
    <name type="scientific">Candidatus Onthenecus intestinigallinarum</name>
    <dbReference type="NCBI Taxonomy" id="2840875"/>
    <lineage>
        <taxon>Bacteria</taxon>
        <taxon>Bacillati</taxon>
        <taxon>Bacillota</taxon>
        <taxon>Clostridia</taxon>
        <taxon>Eubacteriales</taxon>
        <taxon>Candidatus Onthenecus</taxon>
    </lineage>
</organism>
<dbReference type="Pfam" id="PF12641">
    <property type="entry name" value="Flavodoxin_3"/>
    <property type="match status" value="1"/>
</dbReference>
<evidence type="ECO:0000313" key="3">
    <source>
        <dbReference type="Proteomes" id="UP000886887"/>
    </source>
</evidence>
<evidence type="ECO:0000313" key="2">
    <source>
        <dbReference type="EMBL" id="HIQ71994.1"/>
    </source>
</evidence>
<protein>
    <submittedName>
        <fullName evidence="2">Flavodoxin family protein</fullName>
    </submittedName>
</protein>
<proteinExistence type="predicted"/>
<dbReference type="InterPro" id="IPR029039">
    <property type="entry name" value="Flavoprotein-like_sf"/>
</dbReference>
<dbReference type="NCBIfam" id="NF045594">
    <property type="entry name" value="flavodox_BilS"/>
    <property type="match status" value="1"/>
</dbReference>
<comment type="caution">
    <text evidence="2">The sequence shown here is derived from an EMBL/GenBank/DDBJ whole genome shotgun (WGS) entry which is preliminary data.</text>
</comment>
<dbReference type="GO" id="GO:0016651">
    <property type="term" value="F:oxidoreductase activity, acting on NAD(P)H"/>
    <property type="evidence" value="ECO:0007669"/>
    <property type="project" value="UniProtKB-ARBA"/>
</dbReference>
<dbReference type="EMBL" id="DVFJ01000026">
    <property type="protein sequence ID" value="HIQ71994.1"/>
    <property type="molecule type" value="Genomic_DNA"/>
</dbReference>
<dbReference type="Proteomes" id="UP000886887">
    <property type="component" value="Unassembled WGS sequence"/>
</dbReference>
<reference evidence="2" key="1">
    <citation type="submission" date="2020-10" db="EMBL/GenBank/DDBJ databases">
        <authorList>
            <person name="Gilroy R."/>
        </authorList>
    </citation>
    <scope>NUCLEOTIDE SEQUENCE</scope>
    <source>
        <strain evidence="2">ChiSxjej2B14-6234</strain>
    </source>
</reference>
<name>A0A9D0ZAK6_9FIRM</name>
<dbReference type="GO" id="GO:0010181">
    <property type="term" value="F:FMN binding"/>
    <property type="evidence" value="ECO:0007669"/>
    <property type="project" value="InterPro"/>
</dbReference>
<dbReference type="GO" id="GO:0009055">
    <property type="term" value="F:electron transfer activity"/>
    <property type="evidence" value="ECO:0007669"/>
    <property type="project" value="InterPro"/>
</dbReference>
<dbReference type="InterPro" id="IPR054633">
    <property type="entry name" value="BilS"/>
</dbReference>
<accession>A0A9D0ZAK6</accession>
<feature type="domain" description="Flavodoxin-like" evidence="1">
    <location>
        <begin position="5"/>
        <end position="161"/>
    </location>
</feature>
<evidence type="ECO:0000259" key="1">
    <source>
        <dbReference type="Pfam" id="PF12641"/>
    </source>
</evidence>
<reference evidence="2" key="2">
    <citation type="journal article" date="2021" name="PeerJ">
        <title>Extensive microbial diversity within the chicken gut microbiome revealed by metagenomics and culture.</title>
        <authorList>
            <person name="Gilroy R."/>
            <person name="Ravi A."/>
            <person name="Getino M."/>
            <person name="Pursley I."/>
            <person name="Horton D.L."/>
            <person name="Alikhan N.F."/>
            <person name="Baker D."/>
            <person name="Gharbi K."/>
            <person name="Hall N."/>
            <person name="Watson M."/>
            <person name="Adriaenssens E.M."/>
            <person name="Foster-Nyarko E."/>
            <person name="Jarju S."/>
            <person name="Secka A."/>
            <person name="Antonio M."/>
            <person name="Oren A."/>
            <person name="Chaudhuri R.R."/>
            <person name="La Ragione R."/>
            <person name="Hildebrand F."/>
            <person name="Pallen M.J."/>
        </authorList>
    </citation>
    <scope>NUCLEOTIDE SEQUENCE</scope>
    <source>
        <strain evidence="2">ChiSxjej2B14-6234</strain>
    </source>
</reference>
<dbReference type="Gene3D" id="3.40.50.360">
    <property type="match status" value="1"/>
</dbReference>
<dbReference type="InterPro" id="IPR008254">
    <property type="entry name" value="Flavodoxin/NO_synth"/>
</dbReference>
<dbReference type="PROSITE" id="PS00201">
    <property type="entry name" value="FLAVODOXIN"/>
    <property type="match status" value="1"/>
</dbReference>
<dbReference type="InterPro" id="IPR001226">
    <property type="entry name" value="Flavodoxin_CS"/>
</dbReference>
<dbReference type="AlphaFoldDB" id="A0A9D0ZAK6"/>
<sequence length="173" mass="18784">MSYAIVYSSRTGNTRMLAEALRAALPPQACVYFGPPDGAALAADRLYVGFWTDKGICDADTAAFLSKLAGKEVFLFGTAGFGGAPEYFEGIVQRTRRCLPEGNALVGAYMCQGKMPAAVRARYERMLASPSPAPNLRELLDNFDRAASHPDGADLERLIRAVTPTFNIRQEDK</sequence>
<dbReference type="SUPFAM" id="SSF52218">
    <property type="entry name" value="Flavoproteins"/>
    <property type="match status" value="1"/>
</dbReference>
<gene>
    <name evidence="2" type="ORF">IAB73_07300</name>
</gene>